<evidence type="ECO:0000256" key="7">
    <source>
        <dbReference type="ARBA" id="ARBA00013188"/>
    </source>
</evidence>
<feature type="binding site" evidence="10 13">
    <location>
        <position position="178"/>
    </location>
    <ligand>
        <name>a divalent metal cation</name>
        <dbReference type="ChEBI" id="CHEBI:60240"/>
    </ligand>
</feature>
<dbReference type="NCBIfam" id="NF004076">
    <property type="entry name" value="PRK05581.1-4"/>
    <property type="match status" value="1"/>
</dbReference>
<dbReference type="PIRSF" id="PIRSF001461">
    <property type="entry name" value="RPE"/>
    <property type="match status" value="1"/>
</dbReference>
<dbReference type="Gene3D" id="3.20.20.70">
    <property type="entry name" value="Aldolase class I"/>
    <property type="match status" value="1"/>
</dbReference>
<feature type="binding site" evidence="10">
    <location>
        <begin position="178"/>
        <end position="180"/>
    </location>
    <ligand>
        <name>substrate</name>
    </ligand>
</feature>
<dbReference type="FunFam" id="3.20.20.70:FF:000004">
    <property type="entry name" value="Ribulose-phosphate 3-epimerase"/>
    <property type="match status" value="1"/>
</dbReference>
<dbReference type="Pfam" id="PF00834">
    <property type="entry name" value="Ribul_P_3_epim"/>
    <property type="match status" value="1"/>
</dbReference>
<evidence type="ECO:0000256" key="14">
    <source>
        <dbReference type="PIRSR" id="PIRSR001461-3"/>
    </source>
</evidence>
<dbReference type="PROSITE" id="PS01085">
    <property type="entry name" value="RIBUL_P_3_EPIMER_1"/>
    <property type="match status" value="1"/>
</dbReference>
<feature type="binding site" evidence="10 14">
    <location>
        <position position="10"/>
    </location>
    <ligand>
        <name>substrate</name>
    </ligand>
</feature>
<evidence type="ECO:0000256" key="12">
    <source>
        <dbReference type="PIRSR" id="PIRSR001461-1"/>
    </source>
</evidence>
<feature type="binding site" evidence="14">
    <location>
        <position position="180"/>
    </location>
    <ligand>
        <name>substrate</name>
    </ligand>
</feature>
<dbReference type="InterPro" id="IPR000056">
    <property type="entry name" value="Ribul_P_3_epim-like"/>
</dbReference>
<reference evidence="16" key="1">
    <citation type="submission" date="2017-09" db="EMBL/GenBank/DDBJ databases">
        <authorList>
            <person name="Varghese N."/>
            <person name="Submissions S."/>
        </authorList>
    </citation>
    <scope>NUCLEOTIDE SEQUENCE [LARGE SCALE GENOMIC DNA]</scope>
    <source>
        <strain evidence="16">DSM 15103</strain>
    </source>
</reference>
<dbReference type="GO" id="GO:0004750">
    <property type="term" value="F:D-ribulose-phosphate 3-epimerase activity"/>
    <property type="evidence" value="ECO:0007669"/>
    <property type="project" value="UniProtKB-UniRule"/>
</dbReference>
<feature type="binding site" evidence="10 14">
    <location>
        <position position="68"/>
    </location>
    <ligand>
        <name>substrate</name>
    </ligand>
</feature>
<feature type="binding site" evidence="10 14">
    <location>
        <begin position="200"/>
        <end position="201"/>
    </location>
    <ligand>
        <name>substrate</name>
    </ligand>
</feature>
<evidence type="ECO:0000256" key="10">
    <source>
        <dbReference type="HAMAP-Rule" id="MF_02227"/>
    </source>
</evidence>
<evidence type="ECO:0000313" key="15">
    <source>
        <dbReference type="EMBL" id="SNZ02304.1"/>
    </source>
</evidence>
<dbReference type="GO" id="GO:0006098">
    <property type="term" value="P:pentose-phosphate shunt"/>
    <property type="evidence" value="ECO:0007669"/>
    <property type="project" value="UniProtKB-UniRule"/>
</dbReference>
<evidence type="ECO:0000256" key="2">
    <source>
        <dbReference type="ARBA" id="ARBA00001936"/>
    </source>
</evidence>
<comment type="function">
    <text evidence="10">Catalyzes the reversible epimerization of D-ribulose 5-phosphate to D-xylulose 5-phosphate.</text>
</comment>
<feature type="binding site" evidence="10 13">
    <location>
        <position position="68"/>
    </location>
    <ligand>
        <name>a divalent metal cation</name>
        <dbReference type="ChEBI" id="CHEBI:60240"/>
    </ligand>
</feature>
<keyword evidence="10 11" id="KW-0119">Carbohydrate metabolism</keyword>
<keyword evidence="9 10" id="KW-0413">Isomerase</keyword>
<evidence type="ECO:0000313" key="16">
    <source>
        <dbReference type="Proteomes" id="UP000219036"/>
    </source>
</evidence>
<evidence type="ECO:0000256" key="5">
    <source>
        <dbReference type="ARBA" id="ARBA00001954"/>
    </source>
</evidence>
<evidence type="ECO:0000256" key="11">
    <source>
        <dbReference type="PIRNR" id="PIRNR001461"/>
    </source>
</evidence>
<dbReference type="CDD" id="cd00429">
    <property type="entry name" value="RPE"/>
    <property type="match status" value="1"/>
</dbReference>
<dbReference type="EC" id="5.1.3.1" evidence="7 10"/>
<evidence type="ECO:0000256" key="6">
    <source>
        <dbReference type="ARBA" id="ARBA00009541"/>
    </source>
</evidence>
<comment type="cofactor">
    <cofactor evidence="10 13">
        <name>a divalent metal cation</name>
        <dbReference type="ChEBI" id="CHEBI:60240"/>
    </cofactor>
    <text evidence="10 13">Binds 1 divalent metal cation per subunit.</text>
</comment>
<comment type="catalytic activity">
    <reaction evidence="1 10 11">
        <text>D-ribulose 5-phosphate = D-xylulose 5-phosphate</text>
        <dbReference type="Rhea" id="RHEA:13677"/>
        <dbReference type="ChEBI" id="CHEBI:57737"/>
        <dbReference type="ChEBI" id="CHEBI:58121"/>
        <dbReference type="EC" id="5.1.3.1"/>
    </reaction>
</comment>
<dbReference type="GO" id="GO:0019323">
    <property type="term" value="P:pentose catabolic process"/>
    <property type="evidence" value="ECO:0007669"/>
    <property type="project" value="UniProtKB-UniRule"/>
</dbReference>
<feature type="binding site" evidence="10 13">
    <location>
        <position position="35"/>
    </location>
    <ligand>
        <name>a divalent metal cation</name>
        <dbReference type="ChEBI" id="CHEBI:60240"/>
    </ligand>
</feature>
<dbReference type="GO" id="GO:0005737">
    <property type="term" value="C:cytoplasm"/>
    <property type="evidence" value="ECO:0007669"/>
    <property type="project" value="UniProtKB-ARBA"/>
</dbReference>
<keyword evidence="13" id="KW-0862">Zinc</keyword>
<feature type="active site" description="Proton acceptor" evidence="10 12">
    <location>
        <position position="37"/>
    </location>
</feature>
<comment type="similarity">
    <text evidence="6 10 11">Belongs to the ribulose-phosphate 3-epimerase family.</text>
</comment>
<dbReference type="GO" id="GO:0046872">
    <property type="term" value="F:metal ion binding"/>
    <property type="evidence" value="ECO:0007669"/>
    <property type="project" value="UniProtKB-UniRule"/>
</dbReference>
<dbReference type="RefSeq" id="WP_096999290.1">
    <property type="nucleotide sequence ID" value="NZ_OBEI01000001.1"/>
</dbReference>
<evidence type="ECO:0000256" key="9">
    <source>
        <dbReference type="ARBA" id="ARBA00023235"/>
    </source>
</evidence>
<comment type="cofactor">
    <cofactor evidence="4">
        <name>Zn(2+)</name>
        <dbReference type="ChEBI" id="CHEBI:29105"/>
    </cofactor>
</comment>
<dbReference type="Proteomes" id="UP000219036">
    <property type="component" value="Unassembled WGS sequence"/>
</dbReference>
<comment type="cofactor">
    <cofactor evidence="2">
        <name>Mn(2+)</name>
        <dbReference type="ChEBI" id="CHEBI:29035"/>
    </cofactor>
</comment>
<comment type="cofactor">
    <cofactor evidence="5">
        <name>Fe(2+)</name>
        <dbReference type="ChEBI" id="CHEBI:29033"/>
    </cofactor>
</comment>
<keyword evidence="13" id="KW-0170">Cobalt</keyword>
<accession>A0A285MYN7</accession>
<dbReference type="InterPro" id="IPR011060">
    <property type="entry name" value="RibuloseP-bd_barrel"/>
</dbReference>
<dbReference type="InterPro" id="IPR013785">
    <property type="entry name" value="Aldolase_TIM"/>
</dbReference>
<comment type="cofactor">
    <cofactor evidence="3">
        <name>Co(2+)</name>
        <dbReference type="ChEBI" id="CHEBI:48828"/>
    </cofactor>
</comment>
<keyword evidence="8 10" id="KW-0479">Metal-binding</keyword>
<evidence type="ECO:0000256" key="8">
    <source>
        <dbReference type="ARBA" id="ARBA00022723"/>
    </source>
</evidence>
<dbReference type="NCBIfam" id="TIGR01163">
    <property type="entry name" value="rpe"/>
    <property type="match status" value="1"/>
</dbReference>
<dbReference type="InterPro" id="IPR026019">
    <property type="entry name" value="Ribul_P_3_epim"/>
</dbReference>
<dbReference type="HAMAP" id="MF_02227">
    <property type="entry name" value="RPE"/>
    <property type="match status" value="1"/>
</dbReference>
<keyword evidence="16" id="KW-1185">Reference proteome</keyword>
<feature type="binding site" evidence="10 13">
    <location>
        <position position="37"/>
    </location>
    <ligand>
        <name>a divalent metal cation</name>
        <dbReference type="ChEBI" id="CHEBI:60240"/>
    </ligand>
</feature>
<organism evidence="15 16">
    <name type="scientific">Persephonella hydrogeniphila</name>
    <dbReference type="NCBI Taxonomy" id="198703"/>
    <lineage>
        <taxon>Bacteria</taxon>
        <taxon>Pseudomonadati</taxon>
        <taxon>Aquificota</taxon>
        <taxon>Aquificia</taxon>
        <taxon>Aquificales</taxon>
        <taxon>Hydrogenothermaceae</taxon>
        <taxon>Persephonella</taxon>
    </lineage>
</organism>
<dbReference type="OrthoDB" id="1645589at2"/>
<proteinExistence type="inferred from homology"/>
<keyword evidence="13" id="KW-0464">Manganese</keyword>
<dbReference type="AlphaFoldDB" id="A0A285MYN7"/>
<evidence type="ECO:0000256" key="13">
    <source>
        <dbReference type="PIRSR" id="PIRSR001461-2"/>
    </source>
</evidence>
<gene>
    <name evidence="10" type="primary">rpe</name>
    <name evidence="15" type="ORF">SAMN06265182_0083</name>
</gene>
<dbReference type="PROSITE" id="PS01086">
    <property type="entry name" value="RIBUL_P_3_EPIMER_2"/>
    <property type="match status" value="1"/>
</dbReference>
<feature type="active site" description="Proton donor" evidence="10 12">
    <location>
        <position position="178"/>
    </location>
</feature>
<evidence type="ECO:0000256" key="4">
    <source>
        <dbReference type="ARBA" id="ARBA00001947"/>
    </source>
</evidence>
<evidence type="ECO:0000256" key="3">
    <source>
        <dbReference type="ARBA" id="ARBA00001941"/>
    </source>
</evidence>
<name>A0A285MYN7_9AQUI</name>
<feature type="binding site" evidence="10 14">
    <location>
        <begin position="144"/>
        <end position="147"/>
    </location>
    <ligand>
        <name>substrate</name>
    </ligand>
</feature>
<sequence>MDSVKLIAPSILSADFSKLGEEIKSVEKGGADIIHLDIMDGRYVPNITIGIPVVESLRNTTDLPFDAHLMIVEPEKYVPDFIKAGCDMISFHMDACIHSHRLVDYIKSHGVKAGVVLNPATPVNTLEEIIHFVDYVLIMSVNPGFGGQKFIPQTLEKVKKLKILMEETGRTDILIEIDGGIKESNIAEVSAAGVNIFVAGSSVFKAEDPAEAVRKLKQKAKFVEV</sequence>
<protein>
    <recommendedName>
        <fullName evidence="7 10">Ribulose-phosphate 3-epimerase</fullName>
        <ecNumber evidence="7 10">5.1.3.1</ecNumber>
    </recommendedName>
</protein>
<dbReference type="PANTHER" id="PTHR11749">
    <property type="entry name" value="RIBULOSE-5-PHOSPHATE-3-EPIMERASE"/>
    <property type="match status" value="1"/>
</dbReference>
<evidence type="ECO:0000256" key="1">
    <source>
        <dbReference type="ARBA" id="ARBA00001782"/>
    </source>
</evidence>
<dbReference type="EMBL" id="OBEI01000001">
    <property type="protein sequence ID" value="SNZ02304.1"/>
    <property type="molecule type" value="Genomic_DNA"/>
</dbReference>
<dbReference type="SUPFAM" id="SSF51366">
    <property type="entry name" value="Ribulose-phoshate binding barrel"/>
    <property type="match status" value="1"/>
</dbReference>
<comment type="pathway">
    <text evidence="10">Carbohydrate degradation.</text>
</comment>